<accession>A0A7C4GBD6</accession>
<dbReference type="EMBL" id="DSUT01000194">
    <property type="protein sequence ID" value="HGK29114.1"/>
    <property type="molecule type" value="Genomic_DNA"/>
</dbReference>
<proteinExistence type="predicted"/>
<name>A0A7C4GBD6_UNCW3</name>
<comment type="caution">
    <text evidence="1">The sequence shown here is derived from an EMBL/GenBank/DDBJ whole genome shotgun (WGS) entry which is preliminary data.</text>
</comment>
<dbReference type="AlphaFoldDB" id="A0A7C4GBD6"/>
<reference evidence="1" key="1">
    <citation type="journal article" date="2020" name="mSystems">
        <title>Genome- and Community-Level Interaction Insights into Carbon Utilization and Element Cycling Functions of Hydrothermarchaeota in Hydrothermal Sediment.</title>
        <authorList>
            <person name="Zhou Z."/>
            <person name="Liu Y."/>
            <person name="Xu W."/>
            <person name="Pan J."/>
            <person name="Luo Z.H."/>
            <person name="Li M."/>
        </authorList>
    </citation>
    <scope>NUCLEOTIDE SEQUENCE [LARGE SCALE GENOMIC DNA]</scope>
    <source>
        <strain evidence="1">SpSt-488</strain>
    </source>
</reference>
<gene>
    <name evidence="1" type="ORF">ENS41_09255</name>
</gene>
<organism evidence="1">
    <name type="scientific">candidate division WOR-3 bacterium</name>
    <dbReference type="NCBI Taxonomy" id="2052148"/>
    <lineage>
        <taxon>Bacteria</taxon>
        <taxon>Bacteria division WOR-3</taxon>
    </lineage>
</organism>
<protein>
    <recommendedName>
        <fullName evidence="2">DUF4872 domain-containing protein</fullName>
    </recommendedName>
</protein>
<evidence type="ECO:0000313" key="1">
    <source>
        <dbReference type="EMBL" id="HGK29114.1"/>
    </source>
</evidence>
<evidence type="ECO:0008006" key="2">
    <source>
        <dbReference type="Google" id="ProtNLM"/>
    </source>
</evidence>
<sequence length="337" mass="36120">MKRKWAGANAVRVKLGLPATWASLVGAAGSVLRSRGVNCDLTDVAGMSGYAFVVNIHPELCPSGPTGFDWNLLVEGLSALGLEVELAQATHDGDSDDAELVAELFERVRSEIDAGRACVVWGATDCPEFAVVYGYEDESYRVRSCRGLQAGMKPDRLLGPDEEPEPPVRFDELKAPGCVAAFLFGEPVRVDPEKADRNALARAAQLLGDRHAGLLPGFAHGAKAFSAWAEALEAGRAQKFGNAYNAAVWQEMQMFASGFCRRLAKRRERAAGPLDTAARLLAQSFAHLEAVVRAFPLPEGGEMDGRAEAGDSARRLRECAGLNERVVAALEQALALV</sequence>